<evidence type="ECO:0000313" key="14">
    <source>
        <dbReference type="Proteomes" id="UP000501690"/>
    </source>
</evidence>
<evidence type="ECO:0000256" key="11">
    <source>
        <dbReference type="SAM" id="MobiDB-lite"/>
    </source>
</evidence>
<feature type="compositionally biased region" description="Basic and acidic residues" evidence="11">
    <location>
        <begin position="410"/>
        <end position="421"/>
    </location>
</feature>
<evidence type="ECO:0000259" key="12">
    <source>
        <dbReference type="PROSITE" id="PS51005"/>
    </source>
</evidence>
<feature type="region of interest" description="Disordered" evidence="11">
    <location>
        <begin position="352"/>
        <end position="377"/>
    </location>
</feature>
<organism evidence="13 14">
    <name type="scientific">Vigna unguiculata</name>
    <name type="common">Cowpea</name>
    <dbReference type="NCBI Taxonomy" id="3917"/>
    <lineage>
        <taxon>Eukaryota</taxon>
        <taxon>Viridiplantae</taxon>
        <taxon>Streptophyta</taxon>
        <taxon>Embryophyta</taxon>
        <taxon>Tracheophyta</taxon>
        <taxon>Spermatophyta</taxon>
        <taxon>Magnoliopsida</taxon>
        <taxon>eudicotyledons</taxon>
        <taxon>Gunneridae</taxon>
        <taxon>Pentapetalae</taxon>
        <taxon>rosids</taxon>
        <taxon>fabids</taxon>
        <taxon>Fabales</taxon>
        <taxon>Fabaceae</taxon>
        <taxon>Papilionoideae</taxon>
        <taxon>50 kb inversion clade</taxon>
        <taxon>NPAAA clade</taxon>
        <taxon>indigoferoid/millettioid clade</taxon>
        <taxon>Phaseoleae</taxon>
        <taxon>Vigna</taxon>
    </lineage>
</organism>
<evidence type="ECO:0000256" key="3">
    <source>
        <dbReference type="ARBA" id="ARBA00022692"/>
    </source>
</evidence>
<dbReference type="InterPro" id="IPR036093">
    <property type="entry name" value="NAC_dom_sf"/>
</dbReference>
<evidence type="ECO:0000256" key="2">
    <source>
        <dbReference type="ARBA" id="ARBA00004167"/>
    </source>
</evidence>
<evidence type="ECO:0000256" key="10">
    <source>
        <dbReference type="ARBA" id="ARBA00023242"/>
    </source>
</evidence>
<reference evidence="13 14" key="1">
    <citation type="submission" date="2019-04" db="EMBL/GenBank/DDBJ databases">
        <title>An improved genome assembly and genetic linkage map for asparagus bean, Vigna unguiculata ssp. sesquipedialis.</title>
        <authorList>
            <person name="Xia Q."/>
            <person name="Zhang R."/>
            <person name="Dong Y."/>
        </authorList>
    </citation>
    <scope>NUCLEOTIDE SEQUENCE [LARGE SCALE GENOMIC DNA]</scope>
    <source>
        <tissue evidence="13">Leaf</tissue>
    </source>
</reference>
<dbReference type="EMBL" id="CP039352">
    <property type="protein sequence ID" value="QCE02467.1"/>
    <property type="molecule type" value="Genomic_DNA"/>
</dbReference>
<dbReference type="GO" id="GO:0016020">
    <property type="term" value="C:membrane"/>
    <property type="evidence" value="ECO:0007669"/>
    <property type="project" value="UniProtKB-SubCell"/>
</dbReference>
<dbReference type="Gene3D" id="2.170.150.80">
    <property type="entry name" value="NAC domain"/>
    <property type="match status" value="1"/>
</dbReference>
<accession>A0A4D6MR98</accession>
<dbReference type="GO" id="GO:0005634">
    <property type="term" value="C:nucleus"/>
    <property type="evidence" value="ECO:0007669"/>
    <property type="project" value="UniProtKB-SubCell"/>
</dbReference>
<proteinExistence type="predicted"/>
<evidence type="ECO:0000313" key="13">
    <source>
        <dbReference type="EMBL" id="QCE02467.1"/>
    </source>
</evidence>
<dbReference type="PANTHER" id="PTHR31744:SF216">
    <property type="entry name" value="NAC TRANSCRIPTION FACTOR"/>
    <property type="match status" value="1"/>
</dbReference>
<name>A0A4D6MR98_VIGUN</name>
<protein>
    <recommendedName>
        <fullName evidence="12">NAC domain-containing protein</fullName>
    </recommendedName>
</protein>
<dbReference type="SUPFAM" id="SSF101941">
    <property type="entry name" value="NAC domain"/>
    <property type="match status" value="1"/>
</dbReference>
<sequence length="453" mass="51211">MENIVSILDHVPVGFRFRPTDEELVNYYLKHKLLGDDFSVQVIPEIDLCRVEPWDVPAKSVIKSDDPEWFFFSSVDYKYSNSKRVNRTTEHGFWKATGNDRKIRIGGTNNVIGTKKTLVFHEGRVPRGAKTNWVIHEYHALTSHESQVVLQKTFVLCRLMKKFEKKNEGGIEAPNLPDYGNPVPAEEIPSVVNVSPRVIVDPISSDDIFFPPVEQSAVGIELEEIFRNPSLLDACFGNESSNAAQIPFRDTDDEDDFVNSIWVDDEELVINEERRHCFVNSSTQPKSLRRVYNASTGTDAELVSNLHANICSGEYSGMSSIDSNHEAHKEKKESIIQDDFWAVETSSCDSTADEPIEISSSSSTRTRLENRCNPRPDNFILQKTVAGRPQTQKKVSNNAVSHVETRRELVTVKSEKDEKKAQNSSSREILKIRSHQSSDVNSKEHRSTVSSLV</sequence>
<keyword evidence="5" id="KW-0805">Transcription regulation</keyword>
<keyword evidence="4" id="KW-1133">Transmembrane helix</keyword>
<keyword evidence="7" id="KW-0472">Membrane</keyword>
<feature type="domain" description="NAC" evidence="12">
    <location>
        <begin position="11"/>
        <end position="162"/>
    </location>
</feature>
<evidence type="ECO:0000256" key="4">
    <source>
        <dbReference type="ARBA" id="ARBA00022989"/>
    </source>
</evidence>
<dbReference type="AlphaFoldDB" id="A0A4D6MR98"/>
<evidence type="ECO:0000256" key="8">
    <source>
        <dbReference type="ARBA" id="ARBA00023159"/>
    </source>
</evidence>
<feature type="region of interest" description="Disordered" evidence="11">
    <location>
        <begin position="410"/>
        <end position="453"/>
    </location>
</feature>
<dbReference type="Proteomes" id="UP000501690">
    <property type="component" value="Linkage Group LG8"/>
</dbReference>
<dbReference type="GO" id="GO:0000976">
    <property type="term" value="F:transcription cis-regulatory region binding"/>
    <property type="evidence" value="ECO:0007669"/>
    <property type="project" value="UniProtKB-ARBA"/>
</dbReference>
<keyword evidence="6" id="KW-0238">DNA-binding</keyword>
<comment type="subcellular location">
    <subcellularLocation>
        <location evidence="2">Membrane</location>
        <topology evidence="2">Single-pass membrane protein</topology>
    </subcellularLocation>
    <subcellularLocation>
        <location evidence="1">Nucleus</location>
    </subcellularLocation>
</comment>
<dbReference type="GO" id="GO:0006355">
    <property type="term" value="P:regulation of DNA-templated transcription"/>
    <property type="evidence" value="ECO:0007669"/>
    <property type="project" value="InterPro"/>
</dbReference>
<keyword evidence="3" id="KW-0812">Transmembrane</keyword>
<keyword evidence="9" id="KW-0804">Transcription</keyword>
<dbReference type="PROSITE" id="PS51005">
    <property type="entry name" value="NAC"/>
    <property type="match status" value="1"/>
</dbReference>
<evidence type="ECO:0000256" key="9">
    <source>
        <dbReference type="ARBA" id="ARBA00023163"/>
    </source>
</evidence>
<dbReference type="Pfam" id="PF02365">
    <property type="entry name" value="NAM"/>
    <property type="match status" value="1"/>
</dbReference>
<keyword evidence="10" id="KW-0539">Nucleus</keyword>
<keyword evidence="14" id="KW-1185">Reference proteome</keyword>
<evidence type="ECO:0000256" key="7">
    <source>
        <dbReference type="ARBA" id="ARBA00023136"/>
    </source>
</evidence>
<dbReference type="PANTHER" id="PTHR31744">
    <property type="entry name" value="PROTEIN CUP-SHAPED COTYLEDON 2-RELATED"/>
    <property type="match status" value="1"/>
</dbReference>
<evidence type="ECO:0000256" key="1">
    <source>
        <dbReference type="ARBA" id="ARBA00004123"/>
    </source>
</evidence>
<evidence type="ECO:0000256" key="5">
    <source>
        <dbReference type="ARBA" id="ARBA00023015"/>
    </source>
</evidence>
<dbReference type="InterPro" id="IPR003441">
    <property type="entry name" value="NAC-dom"/>
</dbReference>
<evidence type="ECO:0000256" key="6">
    <source>
        <dbReference type="ARBA" id="ARBA00023125"/>
    </source>
</evidence>
<keyword evidence="8" id="KW-0010">Activator</keyword>
<gene>
    <name evidence="13" type="ORF">DEO72_LG8g479</name>
</gene>